<dbReference type="Pfam" id="PF00176">
    <property type="entry name" value="SNF2-rel_dom"/>
    <property type="match status" value="1"/>
</dbReference>
<feature type="domain" description="Helicase ATP-binding" evidence="13">
    <location>
        <begin position="382"/>
        <end position="553"/>
    </location>
</feature>
<keyword evidence="7" id="KW-0805">Transcription regulation</keyword>
<dbReference type="CDD" id="cd18665">
    <property type="entry name" value="CD1_tandem_CHD1_yeast_like"/>
    <property type="match status" value="1"/>
</dbReference>
<dbReference type="Gene3D" id="6.10.140.1440">
    <property type="match status" value="1"/>
</dbReference>
<comment type="subcellular location">
    <subcellularLocation>
        <location evidence="1">Nucleus</location>
    </subcellularLocation>
</comment>
<dbReference type="Gene3D" id="3.40.50.300">
    <property type="entry name" value="P-loop containing nucleotide triphosphate hydrolases"/>
    <property type="match status" value="1"/>
</dbReference>
<feature type="region of interest" description="Disordered" evidence="11">
    <location>
        <begin position="937"/>
        <end position="1006"/>
    </location>
</feature>
<dbReference type="FunFam" id="2.40.50.40:FF:000014">
    <property type="entry name" value="Chromodomain-helicase-DNA-binding protein 2 isoform 1"/>
    <property type="match status" value="1"/>
</dbReference>
<keyword evidence="16" id="KW-1185">Reference proteome</keyword>
<dbReference type="GO" id="GO:0003682">
    <property type="term" value="F:chromatin binding"/>
    <property type="evidence" value="ECO:0007669"/>
    <property type="project" value="TreeGrafter"/>
</dbReference>
<evidence type="ECO:0000259" key="14">
    <source>
        <dbReference type="PROSITE" id="PS51194"/>
    </source>
</evidence>
<dbReference type="SUPFAM" id="SSF52540">
    <property type="entry name" value="P-loop containing nucleoside triphosphate hydrolases"/>
    <property type="match status" value="2"/>
</dbReference>
<dbReference type="SMART" id="SM00487">
    <property type="entry name" value="DEXDc"/>
    <property type="match status" value="1"/>
</dbReference>
<evidence type="ECO:0000313" key="16">
    <source>
        <dbReference type="Proteomes" id="UP000789831"/>
    </source>
</evidence>
<dbReference type="InterPro" id="IPR038718">
    <property type="entry name" value="SNF2-like_sf"/>
</dbReference>
<keyword evidence="10" id="KW-0539">Nucleus</keyword>
<evidence type="ECO:0000313" key="15">
    <source>
        <dbReference type="EMBL" id="CAG8462633.1"/>
    </source>
</evidence>
<accession>A0A9N8VQ64</accession>
<keyword evidence="3" id="KW-0677">Repeat</keyword>
<keyword evidence="8" id="KW-0238">DNA-binding</keyword>
<dbReference type="Gene3D" id="2.40.50.40">
    <property type="match status" value="2"/>
</dbReference>
<feature type="domain" description="Chromo" evidence="12">
    <location>
        <begin position="194"/>
        <end position="257"/>
    </location>
</feature>
<dbReference type="InterPro" id="IPR023779">
    <property type="entry name" value="Chromodomain_CS"/>
</dbReference>
<comment type="similarity">
    <text evidence="2">Belongs to the SNF2/RAD54 helicase family.</text>
</comment>
<dbReference type="PANTHER" id="PTHR45623:SF14">
    <property type="entry name" value="CHROMODOMAIN-HELICASE-DNA-BINDING PROTEIN 1"/>
    <property type="match status" value="1"/>
</dbReference>
<feature type="region of interest" description="Disordered" evidence="11">
    <location>
        <begin position="16"/>
        <end position="158"/>
    </location>
</feature>
<dbReference type="CDD" id="cd17993">
    <property type="entry name" value="DEXHc_CHD1_2"/>
    <property type="match status" value="1"/>
</dbReference>
<dbReference type="GO" id="GO:0005634">
    <property type="term" value="C:nucleus"/>
    <property type="evidence" value="ECO:0007669"/>
    <property type="project" value="UniProtKB-SubCell"/>
</dbReference>
<dbReference type="OrthoDB" id="5857104at2759"/>
<feature type="region of interest" description="Disordered" evidence="11">
    <location>
        <begin position="1211"/>
        <end position="1271"/>
    </location>
</feature>
<feature type="compositionally biased region" description="Basic and acidic residues" evidence="11">
    <location>
        <begin position="1211"/>
        <end position="1220"/>
    </location>
</feature>
<dbReference type="SUPFAM" id="SSF54160">
    <property type="entry name" value="Chromo domain-like"/>
    <property type="match status" value="2"/>
</dbReference>
<dbReference type="SUPFAM" id="SSF46689">
    <property type="entry name" value="Homeodomain-like"/>
    <property type="match status" value="1"/>
</dbReference>
<evidence type="ECO:0000256" key="3">
    <source>
        <dbReference type="ARBA" id="ARBA00022737"/>
    </source>
</evidence>
<sequence length="1368" mass="157081">MEIDPELYGLRRSTRQKLQKVNYKQTSSSEDDLQTDFDSEIESKKHKKNGRRVQISRKKRGVETGSWSEAEESQNSSDEISDLSGDSDDSDFVKSKKAKARRRPNNLKYTRSNGNDEDAWGASSSTAVITRRRNNTSANAYDDSDSSRNRYSRRKRTVTNYSEDLIDKQLREYEEEDEQYAESTPNVEEETPSYQIDLIADFRRMEDSDPNEPDDPKTNMLYMIKWTGFSHLHNTWETYEDLKGIKGFKKLENYIKKAQEGLIQHLEGTHEEYTTVERIVAQKTGNNPTDDESGHTQTHYFCKFKGLSYLDCTWENGERIEEKFQAEIDAFNERSNSRKLPNLSTKYSRENRPRFKLLSSQPSYLTGGDLRDFQLTGLNWLAHLWSKNQNGILADEMGLGKTVQTISFLSYLFHQHNQFGPFLVVVPLSTIGSWQQEFETWAPELNVVCYIGPGKAREVIREHEFFIPASKSRIKFNVLLTTYEFVLKDREVLGNIKWQYLAVDEAHRLKNSESQLHEVLASFNTSNRLLITGTPLQNSLKELYALLKFLMPNFDKEDDIDLESPDAEQEEKIRELHKQLEPYMLRRLKKDVEKSLPQKTERILRVGLSPLQLHLYKHIYTRDFEVLNKGITGSNQMTLLNITAELKKASNHPYLLPGNEPHSTVTEEQLRGLIMNSGKMVLLDKLLTRLRESNHRVLIFSQMVRLLDILNDYLVLKGYPYQRLDGGVSSYARKRAIEHFNAPDSQDFVFLLSTRAGGLGINLSTADTVIIFDSDWNPQADMQAMARAHRIGQKNHVNVYRFVSKDTIEESILESAKRKMVLEYCIIKQMDTSGLGFLPKNKKEQTTNTSSNKPLTREELHAVLKFGAQNMFKETENQKKLDDMDLDEILARAETHDTIGAQSGSSYGGEEFLKQFRIADYDGGDLNWDEIIPEHERQKFLNGGQNDDDKDYSAEDEYQSKSGLKRSAVNNLTNGKGKGKLVLKQKGNKKQKSSESSAGSKKKPIAHRDLTVKEARALIRGIMKFGDMHIRYDEVVREADLTYKDKEMLLTCYDDIYWVCEQAMRNTEIRGNGNVESSNGANKNIIKGKVTHVSWSGVDKINAGQLVQRVSDLKCLHDHISVLSSPEKFRFNISLKPVNNWSSPWSDKEDAMLLAGVYKHGFGSWRSIKEDSNLSLSRKLSDEDHDDDAPSSAKQTAKVVRRTEYLLKALRDQDIEEPTRKAKRSKHRHNKDEDEATQSTSSPLRSKRLKSSKTFEHREEEADELGPIDRECKEHLRPVKRQLQALKNESGQLKDKDKKVKLIKASLLQIGARIKTVLDTKPAGQQDEMHEALWHFVTYFWPKEIEAAKLIALYAKLEASEAAGDDQK</sequence>
<evidence type="ECO:0000256" key="11">
    <source>
        <dbReference type="SAM" id="MobiDB-lite"/>
    </source>
</evidence>
<dbReference type="SMART" id="SM00490">
    <property type="entry name" value="HELICc"/>
    <property type="match status" value="1"/>
</dbReference>
<dbReference type="InterPro" id="IPR023780">
    <property type="entry name" value="Chromo_domain"/>
</dbReference>
<feature type="domain" description="Helicase C-terminal" evidence="14">
    <location>
        <begin position="682"/>
        <end position="846"/>
    </location>
</feature>
<feature type="domain" description="Chromo" evidence="12">
    <location>
        <begin position="274"/>
        <end position="343"/>
    </location>
</feature>
<name>A0A9N8VQ64_9GLOM</name>
<keyword evidence="6" id="KW-0067">ATP-binding</keyword>
<dbReference type="SMART" id="SM00298">
    <property type="entry name" value="CHROMO"/>
    <property type="match status" value="2"/>
</dbReference>
<comment type="caution">
    <text evidence="15">The sequence shown here is derived from an EMBL/GenBank/DDBJ whole genome shotgun (WGS) entry which is preliminary data.</text>
</comment>
<dbReference type="InterPro" id="IPR027417">
    <property type="entry name" value="P-loop_NTPase"/>
</dbReference>
<dbReference type="EMBL" id="CAJVPL010000191">
    <property type="protein sequence ID" value="CAG8462633.1"/>
    <property type="molecule type" value="Genomic_DNA"/>
</dbReference>
<reference evidence="15" key="1">
    <citation type="submission" date="2021-06" db="EMBL/GenBank/DDBJ databases">
        <authorList>
            <person name="Kallberg Y."/>
            <person name="Tangrot J."/>
            <person name="Rosling A."/>
        </authorList>
    </citation>
    <scope>NUCLEOTIDE SEQUENCE</scope>
    <source>
        <strain evidence="15">MT106</strain>
    </source>
</reference>
<dbReference type="InterPro" id="IPR001650">
    <property type="entry name" value="Helicase_C-like"/>
</dbReference>
<dbReference type="CDD" id="cd18793">
    <property type="entry name" value="SF2_C_SNF"/>
    <property type="match status" value="1"/>
</dbReference>
<evidence type="ECO:0000256" key="9">
    <source>
        <dbReference type="ARBA" id="ARBA00023163"/>
    </source>
</evidence>
<dbReference type="CDD" id="cd18659">
    <property type="entry name" value="CD2_tandem"/>
    <property type="match status" value="1"/>
</dbReference>
<dbReference type="Pfam" id="PF00385">
    <property type="entry name" value="Chromo"/>
    <property type="match status" value="2"/>
</dbReference>
<dbReference type="PROSITE" id="PS51194">
    <property type="entry name" value="HELICASE_CTER"/>
    <property type="match status" value="1"/>
</dbReference>
<dbReference type="PANTHER" id="PTHR45623">
    <property type="entry name" value="CHROMODOMAIN-HELICASE-DNA-BINDING PROTEIN 3-RELATED-RELATED"/>
    <property type="match status" value="1"/>
</dbReference>
<dbReference type="PROSITE" id="PS50013">
    <property type="entry name" value="CHROMO_2"/>
    <property type="match status" value="2"/>
</dbReference>
<evidence type="ECO:0000256" key="10">
    <source>
        <dbReference type="ARBA" id="ARBA00023242"/>
    </source>
</evidence>
<dbReference type="Pfam" id="PF13907">
    <property type="entry name" value="CHD1-like_C"/>
    <property type="match status" value="1"/>
</dbReference>
<evidence type="ECO:0000259" key="13">
    <source>
        <dbReference type="PROSITE" id="PS51192"/>
    </source>
</evidence>
<dbReference type="Gene3D" id="3.40.50.10810">
    <property type="entry name" value="Tandem AAA-ATPase domain"/>
    <property type="match status" value="1"/>
</dbReference>
<evidence type="ECO:0000256" key="5">
    <source>
        <dbReference type="ARBA" id="ARBA00022801"/>
    </source>
</evidence>
<evidence type="ECO:0000256" key="1">
    <source>
        <dbReference type="ARBA" id="ARBA00004123"/>
    </source>
</evidence>
<dbReference type="PROSITE" id="PS51192">
    <property type="entry name" value="HELICASE_ATP_BIND_1"/>
    <property type="match status" value="1"/>
</dbReference>
<feature type="compositionally biased region" description="Basic residues" evidence="11">
    <location>
        <begin position="95"/>
        <end position="105"/>
    </location>
</feature>
<evidence type="ECO:0000256" key="8">
    <source>
        <dbReference type="ARBA" id="ARBA00023125"/>
    </source>
</evidence>
<feature type="compositionally biased region" description="Basic residues" evidence="11">
    <location>
        <begin position="44"/>
        <end position="60"/>
    </location>
</feature>
<dbReference type="GO" id="GO:0003677">
    <property type="term" value="F:DNA binding"/>
    <property type="evidence" value="ECO:0007669"/>
    <property type="project" value="UniProtKB-KW"/>
</dbReference>
<dbReference type="GO" id="GO:0034728">
    <property type="term" value="P:nucleosome organization"/>
    <property type="evidence" value="ECO:0007669"/>
    <property type="project" value="TreeGrafter"/>
</dbReference>
<keyword evidence="5" id="KW-0378">Hydrolase</keyword>
<evidence type="ECO:0000259" key="12">
    <source>
        <dbReference type="PROSITE" id="PS50013"/>
    </source>
</evidence>
<dbReference type="InterPro" id="IPR014001">
    <property type="entry name" value="Helicase_ATP-bd"/>
</dbReference>
<feature type="compositionally biased region" description="Acidic residues" evidence="11">
    <location>
        <begin position="29"/>
        <end position="40"/>
    </location>
</feature>
<dbReference type="GO" id="GO:0042393">
    <property type="term" value="F:histone binding"/>
    <property type="evidence" value="ECO:0007669"/>
    <property type="project" value="TreeGrafter"/>
</dbReference>
<evidence type="ECO:0000256" key="6">
    <source>
        <dbReference type="ARBA" id="ARBA00022840"/>
    </source>
</evidence>
<dbReference type="Proteomes" id="UP000789831">
    <property type="component" value="Unassembled WGS sequence"/>
</dbReference>
<feature type="compositionally biased region" description="Acidic residues" evidence="11">
    <location>
        <begin position="946"/>
        <end position="957"/>
    </location>
</feature>
<dbReference type="Pfam" id="PF00271">
    <property type="entry name" value="Helicase_C"/>
    <property type="match status" value="1"/>
</dbReference>
<evidence type="ECO:0000256" key="4">
    <source>
        <dbReference type="ARBA" id="ARBA00022741"/>
    </source>
</evidence>
<dbReference type="PROSITE" id="PS00598">
    <property type="entry name" value="CHROMO_1"/>
    <property type="match status" value="1"/>
</dbReference>
<gene>
    <name evidence="15" type="ORF">AGERDE_LOCUS2334</name>
</gene>
<evidence type="ECO:0000256" key="2">
    <source>
        <dbReference type="ARBA" id="ARBA00007025"/>
    </source>
</evidence>
<protein>
    <submittedName>
        <fullName evidence="15">1651_t:CDS:1</fullName>
    </submittedName>
</protein>
<dbReference type="InterPro" id="IPR016197">
    <property type="entry name" value="Chromo-like_dom_sf"/>
</dbReference>
<proteinExistence type="inferred from homology"/>
<keyword evidence="9" id="KW-0804">Transcription</keyword>
<dbReference type="GO" id="GO:0005524">
    <property type="term" value="F:ATP binding"/>
    <property type="evidence" value="ECO:0007669"/>
    <property type="project" value="UniProtKB-KW"/>
</dbReference>
<dbReference type="GO" id="GO:0140658">
    <property type="term" value="F:ATP-dependent chromatin remodeler activity"/>
    <property type="evidence" value="ECO:0007669"/>
    <property type="project" value="TreeGrafter"/>
</dbReference>
<dbReference type="InterPro" id="IPR056302">
    <property type="entry name" value="CHD1-2/Hrp3_HTH"/>
</dbReference>
<dbReference type="FunFam" id="3.40.50.10810:FF:000007">
    <property type="entry name" value="Chromodomain-helicase-DNA-binding protein 2 isoform 1"/>
    <property type="match status" value="1"/>
</dbReference>
<dbReference type="InterPro" id="IPR049730">
    <property type="entry name" value="SNF2/RAD54-like_C"/>
</dbReference>
<evidence type="ECO:0000256" key="7">
    <source>
        <dbReference type="ARBA" id="ARBA00023015"/>
    </source>
</evidence>
<dbReference type="InterPro" id="IPR025260">
    <property type="entry name" value="CHD1-like_C"/>
</dbReference>
<dbReference type="Pfam" id="PF23588">
    <property type="entry name" value="HTH_CHD1_Hrp3"/>
    <property type="match status" value="1"/>
</dbReference>
<organism evidence="15 16">
    <name type="scientific">Ambispora gerdemannii</name>
    <dbReference type="NCBI Taxonomy" id="144530"/>
    <lineage>
        <taxon>Eukaryota</taxon>
        <taxon>Fungi</taxon>
        <taxon>Fungi incertae sedis</taxon>
        <taxon>Mucoromycota</taxon>
        <taxon>Glomeromycotina</taxon>
        <taxon>Glomeromycetes</taxon>
        <taxon>Archaeosporales</taxon>
        <taxon>Ambisporaceae</taxon>
        <taxon>Ambispora</taxon>
    </lineage>
</organism>
<dbReference type="Gene3D" id="1.10.10.60">
    <property type="entry name" value="Homeodomain-like"/>
    <property type="match status" value="1"/>
</dbReference>
<feature type="compositionally biased region" description="Acidic residues" evidence="11">
    <location>
        <begin position="79"/>
        <end position="90"/>
    </location>
</feature>
<dbReference type="SMART" id="SM01176">
    <property type="entry name" value="DUF4208"/>
    <property type="match status" value="1"/>
</dbReference>
<dbReference type="InterPro" id="IPR000953">
    <property type="entry name" value="Chromo/chromo_shadow_dom"/>
</dbReference>
<dbReference type="GO" id="GO:0016887">
    <property type="term" value="F:ATP hydrolysis activity"/>
    <property type="evidence" value="ECO:0007669"/>
    <property type="project" value="TreeGrafter"/>
</dbReference>
<dbReference type="InterPro" id="IPR000330">
    <property type="entry name" value="SNF2_N"/>
</dbReference>
<feature type="region of interest" description="Disordered" evidence="11">
    <location>
        <begin position="1179"/>
        <end position="1198"/>
    </location>
</feature>
<keyword evidence="4" id="KW-0547">Nucleotide-binding</keyword>
<dbReference type="InterPro" id="IPR009057">
    <property type="entry name" value="Homeodomain-like_sf"/>
</dbReference>
<feature type="compositionally biased region" description="Basic residues" evidence="11">
    <location>
        <begin position="977"/>
        <end position="991"/>
    </location>
</feature>
<dbReference type="GO" id="GO:0000785">
    <property type="term" value="C:chromatin"/>
    <property type="evidence" value="ECO:0007669"/>
    <property type="project" value="TreeGrafter"/>
</dbReference>